<dbReference type="InterPro" id="IPR000073">
    <property type="entry name" value="AB_hydrolase_1"/>
</dbReference>
<dbReference type="PRINTS" id="PR00111">
    <property type="entry name" value="ABHYDROLASE"/>
</dbReference>
<name>A0A5Q2FDK7_9ACTN</name>
<evidence type="ECO:0000256" key="1">
    <source>
        <dbReference type="ARBA" id="ARBA00022801"/>
    </source>
</evidence>
<dbReference type="KEGG" id="rain:Rai3103_13285"/>
<dbReference type="AlphaFoldDB" id="A0A5Q2FDK7"/>
<dbReference type="Gene3D" id="3.40.50.1820">
    <property type="entry name" value="alpha/beta hydrolase"/>
    <property type="match status" value="1"/>
</dbReference>
<dbReference type="RefSeq" id="WP_153572990.1">
    <property type="nucleotide sequence ID" value="NZ_CP045725.1"/>
</dbReference>
<dbReference type="PANTHER" id="PTHR46118">
    <property type="entry name" value="PROTEIN ABHD11"/>
    <property type="match status" value="1"/>
</dbReference>
<feature type="domain" description="AB hydrolase-1" evidence="2">
    <location>
        <begin position="17"/>
        <end position="250"/>
    </location>
</feature>
<evidence type="ECO:0000313" key="4">
    <source>
        <dbReference type="Proteomes" id="UP000386847"/>
    </source>
</evidence>
<dbReference type="PANTHER" id="PTHR46118:SF4">
    <property type="entry name" value="PROTEIN ABHD11"/>
    <property type="match status" value="1"/>
</dbReference>
<evidence type="ECO:0000259" key="2">
    <source>
        <dbReference type="Pfam" id="PF00561"/>
    </source>
</evidence>
<gene>
    <name evidence="3" type="ORF">Rai3103_13285</name>
</gene>
<keyword evidence="4" id="KW-1185">Reference proteome</keyword>
<dbReference type="GO" id="GO:0016787">
    <property type="term" value="F:hydrolase activity"/>
    <property type="evidence" value="ECO:0007669"/>
    <property type="project" value="UniProtKB-KW"/>
</dbReference>
<dbReference type="SUPFAM" id="SSF53474">
    <property type="entry name" value="alpha/beta-Hydrolases"/>
    <property type="match status" value="1"/>
</dbReference>
<accession>A0A5Q2FDK7</accession>
<dbReference type="Pfam" id="PF00561">
    <property type="entry name" value="Abhydrolase_1"/>
    <property type="match status" value="1"/>
</dbReference>
<keyword evidence="1 3" id="KW-0378">Hydrolase</keyword>
<dbReference type="EMBL" id="CP045725">
    <property type="protein sequence ID" value="QGF24461.1"/>
    <property type="molecule type" value="Genomic_DNA"/>
</dbReference>
<dbReference type="InterPro" id="IPR029058">
    <property type="entry name" value="AB_hydrolase_fold"/>
</dbReference>
<reference evidence="3 4" key="1">
    <citation type="submission" date="2019-10" db="EMBL/GenBank/DDBJ databases">
        <title>Genomic analysis of Raineyella sp. CBA3103.</title>
        <authorList>
            <person name="Roh S.W."/>
        </authorList>
    </citation>
    <scope>NUCLEOTIDE SEQUENCE [LARGE SCALE GENOMIC DNA]</scope>
    <source>
        <strain evidence="3 4">CBA3103</strain>
    </source>
</reference>
<organism evidence="3 4">
    <name type="scientific">Raineyella fluvialis</name>
    <dbReference type="NCBI Taxonomy" id="2662261"/>
    <lineage>
        <taxon>Bacteria</taxon>
        <taxon>Bacillati</taxon>
        <taxon>Actinomycetota</taxon>
        <taxon>Actinomycetes</taxon>
        <taxon>Propionibacteriales</taxon>
        <taxon>Propionibacteriaceae</taxon>
        <taxon>Raineyella</taxon>
    </lineage>
</organism>
<protein>
    <submittedName>
        <fullName evidence="3">Alpha/beta fold hydrolase</fullName>
    </submittedName>
</protein>
<dbReference type="Proteomes" id="UP000386847">
    <property type="component" value="Chromosome"/>
</dbReference>
<sequence>MTTVPDLFSITFGTEGPLVVFCHGLLGQGRNFAQIARQLGLHGASTVLLDMPNHGRSLWTEHFDYPEAADIVARWLVGSPEVGGRPVTLVGHSMGGKISMLVALRHPELVEKLVVADMSPVVYHGHRQFADIVAAIEALDLGQITDRQSASAMMRPLLPDRGLREWVLQNLARDGDSWYWQPNIRMLAAELNKVLGWPEEVEGTWDGPTLWIKGANSDYVLPEYAPAMRRYFPNTLQVTIKDSGHWVHTERREVFTAALERFVLRRDVSPAARR</sequence>
<proteinExistence type="predicted"/>
<evidence type="ECO:0000313" key="3">
    <source>
        <dbReference type="EMBL" id="QGF24461.1"/>
    </source>
</evidence>